<sequence length="180" mass="20241">MRRRLHVFIGNLGGSRLSDLTLINGPDHLGNSNRHLGGRDRSIWIIRAYLINGRNASPRGSWFSSESTNPTSIQPITCLLINGLAAGDTPDAPHYHLGTRGPSSMPQAPTEDSCSDWECCPRTVSNRIQPEYVFPYIPENREEYLVRDTRCRRIFIRICSSSPSNPSINTRHQEEAPSIR</sequence>
<accession>A0A2Z7AZC5</accession>
<keyword evidence="2" id="KW-1185">Reference proteome</keyword>
<evidence type="ECO:0000313" key="2">
    <source>
        <dbReference type="Proteomes" id="UP000250235"/>
    </source>
</evidence>
<dbReference type="Proteomes" id="UP000250235">
    <property type="component" value="Unassembled WGS sequence"/>
</dbReference>
<organism evidence="1 2">
    <name type="scientific">Dorcoceras hygrometricum</name>
    <dbReference type="NCBI Taxonomy" id="472368"/>
    <lineage>
        <taxon>Eukaryota</taxon>
        <taxon>Viridiplantae</taxon>
        <taxon>Streptophyta</taxon>
        <taxon>Embryophyta</taxon>
        <taxon>Tracheophyta</taxon>
        <taxon>Spermatophyta</taxon>
        <taxon>Magnoliopsida</taxon>
        <taxon>eudicotyledons</taxon>
        <taxon>Gunneridae</taxon>
        <taxon>Pentapetalae</taxon>
        <taxon>asterids</taxon>
        <taxon>lamiids</taxon>
        <taxon>Lamiales</taxon>
        <taxon>Gesneriaceae</taxon>
        <taxon>Didymocarpoideae</taxon>
        <taxon>Trichosporeae</taxon>
        <taxon>Loxocarpinae</taxon>
        <taxon>Dorcoceras</taxon>
    </lineage>
</organism>
<gene>
    <name evidence="1" type="ORF">F511_34208</name>
</gene>
<protein>
    <submittedName>
        <fullName evidence="1">Uncharacterized protein</fullName>
    </submittedName>
</protein>
<reference evidence="1 2" key="1">
    <citation type="journal article" date="2015" name="Proc. Natl. Acad. Sci. U.S.A.">
        <title>The resurrection genome of Boea hygrometrica: A blueprint for survival of dehydration.</title>
        <authorList>
            <person name="Xiao L."/>
            <person name="Yang G."/>
            <person name="Zhang L."/>
            <person name="Yang X."/>
            <person name="Zhao S."/>
            <person name="Ji Z."/>
            <person name="Zhou Q."/>
            <person name="Hu M."/>
            <person name="Wang Y."/>
            <person name="Chen M."/>
            <person name="Xu Y."/>
            <person name="Jin H."/>
            <person name="Xiao X."/>
            <person name="Hu G."/>
            <person name="Bao F."/>
            <person name="Hu Y."/>
            <person name="Wan P."/>
            <person name="Li L."/>
            <person name="Deng X."/>
            <person name="Kuang T."/>
            <person name="Xiang C."/>
            <person name="Zhu J.K."/>
            <person name="Oliver M.J."/>
            <person name="He Y."/>
        </authorList>
    </citation>
    <scope>NUCLEOTIDE SEQUENCE [LARGE SCALE GENOMIC DNA]</scope>
    <source>
        <strain evidence="2">cv. XS01</strain>
    </source>
</reference>
<name>A0A2Z7AZC5_9LAMI</name>
<evidence type="ECO:0000313" key="1">
    <source>
        <dbReference type="EMBL" id="KZV24779.1"/>
    </source>
</evidence>
<dbReference type="EMBL" id="KV012514">
    <property type="protein sequence ID" value="KZV24779.1"/>
    <property type="molecule type" value="Genomic_DNA"/>
</dbReference>
<proteinExistence type="predicted"/>
<dbReference type="AlphaFoldDB" id="A0A2Z7AZC5"/>